<dbReference type="Proteomes" id="UP000826656">
    <property type="component" value="Unassembled WGS sequence"/>
</dbReference>
<comment type="caution">
    <text evidence="2">The sequence shown here is derived from an EMBL/GenBank/DDBJ whole genome shotgun (WGS) entry which is preliminary data.</text>
</comment>
<dbReference type="EMBL" id="JAIVGD010000028">
    <property type="protein sequence ID" value="KAH0737582.1"/>
    <property type="molecule type" value="Genomic_DNA"/>
</dbReference>
<accession>A0ABQ7TTV4</accession>
<dbReference type="InterPro" id="IPR053151">
    <property type="entry name" value="RNase_H-like"/>
</dbReference>
<dbReference type="InterPro" id="IPR044730">
    <property type="entry name" value="RNase_H-like_dom_plant"/>
</dbReference>
<dbReference type="PANTHER" id="PTHR47723:SF24">
    <property type="entry name" value="RNASE H TYPE-1 DOMAIN-CONTAINING PROTEIN"/>
    <property type="match status" value="1"/>
</dbReference>
<feature type="domain" description="RNase H type-1" evidence="1">
    <location>
        <begin position="2"/>
        <end position="79"/>
    </location>
</feature>
<dbReference type="CDD" id="cd06222">
    <property type="entry name" value="RNase_H_like"/>
    <property type="match status" value="1"/>
</dbReference>
<dbReference type="PANTHER" id="PTHR47723">
    <property type="entry name" value="OS05G0353850 PROTEIN"/>
    <property type="match status" value="1"/>
</dbReference>
<dbReference type="Gene3D" id="3.30.420.10">
    <property type="entry name" value="Ribonuclease H-like superfamily/Ribonuclease H"/>
    <property type="match status" value="1"/>
</dbReference>
<evidence type="ECO:0000313" key="3">
    <source>
        <dbReference type="Proteomes" id="UP000826656"/>
    </source>
</evidence>
<organism evidence="2 3">
    <name type="scientific">Solanum tuberosum</name>
    <name type="common">Potato</name>
    <dbReference type="NCBI Taxonomy" id="4113"/>
    <lineage>
        <taxon>Eukaryota</taxon>
        <taxon>Viridiplantae</taxon>
        <taxon>Streptophyta</taxon>
        <taxon>Embryophyta</taxon>
        <taxon>Tracheophyta</taxon>
        <taxon>Spermatophyta</taxon>
        <taxon>Magnoliopsida</taxon>
        <taxon>eudicotyledons</taxon>
        <taxon>Gunneridae</taxon>
        <taxon>Pentapetalae</taxon>
        <taxon>asterids</taxon>
        <taxon>lamiids</taxon>
        <taxon>Solanales</taxon>
        <taxon>Solanaceae</taxon>
        <taxon>Solanoideae</taxon>
        <taxon>Solaneae</taxon>
        <taxon>Solanum</taxon>
    </lineage>
</organism>
<dbReference type="InterPro" id="IPR002156">
    <property type="entry name" value="RNaseH_domain"/>
</dbReference>
<protein>
    <recommendedName>
        <fullName evidence="1">RNase H type-1 domain-containing protein</fullName>
    </recommendedName>
</protein>
<sequence>MEAETIAILKALKYCKGNNYNNFVLETDSLSITNIVRREWKIPWKQIQEIQAIISSTNAQIQHVFREANKLVDKLANEACEHENAIQIQAFQQLSVEGKGIVNMDKAEIPSLRIKIRKGIKRINRASNIHVMYIMFCHHKAYITVNKTNLPSLDYVSLHKMRPTKNDALQVGYGKVDLRPKRIAYVNQTVSICPLQLERKISYWRTERKSRIEVREFLHRFQTIALKTWHLRNRCGVHCIHWNNHCKGRIHQKVGFAKWKCHRTNTYFCEL</sequence>
<evidence type="ECO:0000313" key="2">
    <source>
        <dbReference type="EMBL" id="KAH0737582.1"/>
    </source>
</evidence>
<dbReference type="InterPro" id="IPR012337">
    <property type="entry name" value="RNaseH-like_sf"/>
</dbReference>
<dbReference type="SUPFAM" id="SSF53098">
    <property type="entry name" value="Ribonuclease H-like"/>
    <property type="match status" value="1"/>
</dbReference>
<reference evidence="2 3" key="1">
    <citation type="journal article" date="2021" name="bioRxiv">
        <title>Chromosome-scale and haplotype-resolved genome assembly of a tetraploid potato cultivar.</title>
        <authorList>
            <person name="Sun H."/>
            <person name="Jiao W.-B."/>
            <person name="Krause K."/>
            <person name="Campoy J.A."/>
            <person name="Goel M."/>
            <person name="Folz-Donahue K."/>
            <person name="Kukat C."/>
            <person name="Huettel B."/>
            <person name="Schneeberger K."/>
        </authorList>
    </citation>
    <scope>NUCLEOTIDE SEQUENCE [LARGE SCALE GENOMIC DNA]</scope>
    <source>
        <strain evidence="2">SolTubOtavaFocal</strain>
        <tissue evidence="2">Leaves</tissue>
    </source>
</reference>
<dbReference type="InterPro" id="IPR036397">
    <property type="entry name" value="RNaseH_sf"/>
</dbReference>
<name>A0ABQ7TTV4_SOLTU</name>
<proteinExistence type="predicted"/>
<gene>
    <name evidence="2" type="ORF">KY290_036287</name>
</gene>
<evidence type="ECO:0000259" key="1">
    <source>
        <dbReference type="Pfam" id="PF13456"/>
    </source>
</evidence>
<dbReference type="Pfam" id="PF13456">
    <property type="entry name" value="RVT_3"/>
    <property type="match status" value="1"/>
</dbReference>
<keyword evidence="3" id="KW-1185">Reference proteome</keyword>